<dbReference type="AlphaFoldDB" id="K0TD38"/>
<name>K0TD38_THAOC</name>
<proteinExistence type="predicted"/>
<dbReference type="EMBL" id="AGNL01011381">
    <property type="protein sequence ID" value="EJK68422.1"/>
    <property type="molecule type" value="Genomic_DNA"/>
</dbReference>
<comment type="caution">
    <text evidence="1">The sequence shown here is derived from an EMBL/GenBank/DDBJ whole genome shotgun (WGS) entry which is preliminary data.</text>
</comment>
<accession>K0TD38</accession>
<protein>
    <submittedName>
        <fullName evidence="1">Uncharacterized protein</fullName>
    </submittedName>
</protein>
<dbReference type="Proteomes" id="UP000266841">
    <property type="component" value="Unassembled WGS sequence"/>
</dbReference>
<evidence type="ECO:0000313" key="1">
    <source>
        <dbReference type="EMBL" id="EJK68422.1"/>
    </source>
</evidence>
<organism evidence="1 2">
    <name type="scientific">Thalassiosira oceanica</name>
    <name type="common">Marine diatom</name>
    <dbReference type="NCBI Taxonomy" id="159749"/>
    <lineage>
        <taxon>Eukaryota</taxon>
        <taxon>Sar</taxon>
        <taxon>Stramenopiles</taxon>
        <taxon>Ochrophyta</taxon>
        <taxon>Bacillariophyta</taxon>
        <taxon>Coscinodiscophyceae</taxon>
        <taxon>Thalassiosirophycidae</taxon>
        <taxon>Thalassiosirales</taxon>
        <taxon>Thalassiosiraceae</taxon>
        <taxon>Thalassiosira</taxon>
    </lineage>
</organism>
<evidence type="ECO:0000313" key="2">
    <source>
        <dbReference type="Proteomes" id="UP000266841"/>
    </source>
</evidence>
<gene>
    <name evidence="1" type="ORF">THAOC_10403</name>
</gene>
<keyword evidence="2" id="KW-1185">Reference proteome</keyword>
<reference evidence="1 2" key="1">
    <citation type="journal article" date="2012" name="Genome Biol.">
        <title>Genome and low-iron response of an oceanic diatom adapted to chronic iron limitation.</title>
        <authorList>
            <person name="Lommer M."/>
            <person name="Specht M."/>
            <person name="Roy A.S."/>
            <person name="Kraemer L."/>
            <person name="Andreson R."/>
            <person name="Gutowska M.A."/>
            <person name="Wolf J."/>
            <person name="Bergner S.V."/>
            <person name="Schilhabel M.B."/>
            <person name="Klostermeier U.C."/>
            <person name="Beiko R.G."/>
            <person name="Rosenstiel P."/>
            <person name="Hippler M."/>
            <person name="Laroche J."/>
        </authorList>
    </citation>
    <scope>NUCLEOTIDE SEQUENCE [LARGE SCALE GENOMIC DNA]</scope>
    <source>
        <strain evidence="1 2">CCMP1005</strain>
    </source>
</reference>
<sequence length="103" mass="11895">MMANGRKEVDSADLASLSRRRLVRRLRWALGPRVWAVRSCRTLVQNELNTMDIHDFDAPKERKRLLWAPAPAAAPLALDCPRPPSFVQEDPILQSLWRFKTVF</sequence>